<evidence type="ECO:0000313" key="1">
    <source>
        <dbReference type="EMBL" id="TPD73747.1"/>
    </source>
</evidence>
<accession>A0A501QNJ4</accession>
<protein>
    <submittedName>
        <fullName evidence="1">Uncharacterized protein</fullName>
    </submittedName>
</protein>
<reference evidence="1 2" key="1">
    <citation type="submission" date="2019-06" db="EMBL/GenBank/DDBJ databases">
        <title>Flavobacterium sp. MaA-Y11 from geoumgang.</title>
        <authorList>
            <person name="Jeong S."/>
        </authorList>
    </citation>
    <scope>NUCLEOTIDE SEQUENCE [LARGE SCALE GENOMIC DNA]</scope>
    <source>
        <strain evidence="1 2">MaA-Y11</strain>
    </source>
</reference>
<comment type="caution">
    <text evidence="1">The sequence shown here is derived from an EMBL/GenBank/DDBJ whole genome shotgun (WGS) entry which is preliminary data.</text>
</comment>
<dbReference type="EMBL" id="VFJE01000044">
    <property type="protein sequence ID" value="TPD73747.1"/>
    <property type="molecule type" value="Genomic_DNA"/>
</dbReference>
<name>A0A501QNJ4_9FLAO</name>
<dbReference type="Proteomes" id="UP000319175">
    <property type="component" value="Unassembled WGS sequence"/>
</dbReference>
<evidence type="ECO:0000313" key="2">
    <source>
        <dbReference type="Proteomes" id="UP000319175"/>
    </source>
</evidence>
<sequence length="236" mass="28656">MIRFLKNIIFIIFLSVNYIYSQNKKIEDMDIKNLNYSEGNKLIKDFNFKQIHYNPNDKEHIYYISTDKRFLIYFKFINDFTLYNSIDDYERAMNALSEKKTIINFDSFHDKIEERIFFLNKFLGTNISSLDKLDNLNAFDKAIKDFGIEKIDFNTLFMNFFSYYYVVIRNELNYENFEIQLHDDDYEVFVFSDEKDKREILSNFQKMITDPDEEINFHLRAKIIIKPFIISTGNRR</sequence>
<dbReference type="AlphaFoldDB" id="A0A501QNJ4"/>
<dbReference type="OrthoDB" id="1363792at2"/>
<dbReference type="RefSeq" id="WP_139997614.1">
    <property type="nucleotide sequence ID" value="NZ_VFJE01000044.1"/>
</dbReference>
<keyword evidence="2" id="KW-1185">Reference proteome</keyword>
<proteinExistence type="predicted"/>
<gene>
    <name evidence="1" type="ORF">FJA49_00185</name>
</gene>
<reference evidence="1 2" key="2">
    <citation type="submission" date="2019-06" db="EMBL/GenBank/DDBJ databases">
        <authorList>
            <person name="Seo Y."/>
        </authorList>
    </citation>
    <scope>NUCLEOTIDE SEQUENCE [LARGE SCALE GENOMIC DNA]</scope>
    <source>
        <strain evidence="1 2">MaA-Y11</strain>
    </source>
</reference>
<organism evidence="1 2">
    <name type="scientific">Flavobacterium microcysteis</name>
    <dbReference type="NCBI Taxonomy" id="2596891"/>
    <lineage>
        <taxon>Bacteria</taxon>
        <taxon>Pseudomonadati</taxon>
        <taxon>Bacteroidota</taxon>
        <taxon>Flavobacteriia</taxon>
        <taxon>Flavobacteriales</taxon>
        <taxon>Flavobacteriaceae</taxon>
        <taxon>Flavobacterium</taxon>
    </lineage>
</organism>